<dbReference type="PROSITE" id="PS50222">
    <property type="entry name" value="EF_HAND_2"/>
    <property type="match status" value="2"/>
</dbReference>
<dbReference type="InterPro" id="IPR002048">
    <property type="entry name" value="EF_hand_dom"/>
</dbReference>
<feature type="domain" description="EF-hand" evidence="3">
    <location>
        <begin position="26"/>
        <end position="61"/>
    </location>
</feature>
<dbReference type="InterPro" id="IPR011992">
    <property type="entry name" value="EF-hand-dom_pair"/>
</dbReference>
<evidence type="ECO:0000259" key="3">
    <source>
        <dbReference type="PROSITE" id="PS50222"/>
    </source>
</evidence>
<dbReference type="EMBL" id="CAUYUJ010014982">
    <property type="protein sequence ID" value="CAK0848465.1"/>
    <property type="molecule type" value="Genomic_DNA"/>
</dbReference>
<reference evidence="4" key="1">
    <citation type="submission" date="2023-10" db="EMBL/GenBank/DDBJ databases">
        <authorList>
            <person name="Chen Y."/>
            <person name="Shah S."/>
            <person name="Dougan E. K."/>
            <person name="Thang M."/>
            <person name="Chan C."/>
        </authorList>
    </citation>
    <scope>NUCLEOTIDE SEQUENCE [LARGE SCALE GENOMIC DNA]</scope>
</reference>
<dbReference type="Gene3D" id="1.10.238.10">
    <property type="entry name" value="EF-hand"/>
    <property type="match status" value="1"/>
</dbReference>
<organism evidence="4 5">
    <name type="scientific">Prorocentrum cordatum</name>
    <dbReference type="NCBI Taxonomy" id="2364126"/>
    <lineage>
        <taxon>Eukaryota</taxon>
        <taxon>Sar</taxon>
        <taxon>Alveolata</taxon>
        <taxon>Dinophyceae</taxon>
        <taxon>Prorocentrales</taxon>
        <taxon>Prorocentraceae</taxon>
        <taxon>Prorocentrum</taxon>
    </lineage>
</organism>
<keyword evidence="1" id="KW-0106">Calcium</keyword>
<proteinExistence type="predicted"/>
<dbReference type="SUPFAM" id="SSF47473">
    <property type="entry name" value="EF-hand"/>
    <property type="match status" value="1"/>
</dbReference>
<feature type="non-terminal residue" evidence="4">
    <location>
        <position position="1"/>
    </location>
</feature>
<evidence type="ECO:0000313" key="5">
    <source>
        <dbReference type="Proteomes" id="UP001189429"/>
    </source>
</evidence>
<evidence type="ECO:0000256" key="1">
    <source>
        <dbReference type="ARBA" id="ARBA00022837"/>
    </source>
</evidence>
<dbReference type="PROSITE" id="PS00018">
    <property type="entry name" value="EF_HAND_1"/>
    <property type="match status" value="2"/>
</dbReference>
<keyword evidence="5" id="KW-1185">Reference proteome</keyword>
<dbReference type="InterPro" id="IPR018247">
    <property type="entry name" value="EF_Hand_1_Ca_BS"/>
</dbReference>
<dbReference type="SMART" id="SM00054">
    <property type="entry name" value="EFh"/>
    <property type="match status" value="2"/>
</dbReference>
<dbReference type="Proteomes" id="UP001189429">
    <property type="component" value="Unassembled WGS sequence"/>
</dbReference>
<name>A0ABN9TQU8_9DINO</name>
<accession>A0ABN9TQU8</accession>
<protein>
    <recommendedName>
        <fullName evidence="3">EF-hand domain-containing protein</fullName>
    </recommendedName>
</protein>
<feature type="domain" description="EF-hand" evidence="3">
    <location>
        <begin position="64"/>
        <end position="99"/>
    </location>
</feature>
<gene>
    <name evidence="4" type="ORF">PCOR1329_LOCUS41398</name>
</gene>
<comment type="caution">
    <text evidence="4">The sequence shown here is derived from an EMBL/GenBank/DDBJ whole genome shotgun (WGS) entry which is preliminary data.</text>
</comment>
<sequence length="192" mass="21656">CEEFLSWIFQMYAPYSGGLRERLGDMNPALVVDYFKRVDTSGNGELDKGEFRTFLARFLPEARFSDREAHELFDVIDKDGSGEIDAHEFVRWVYPGLMEGENLLRRGARDLAGSKERGTSKADKMPRINAGSKDRPGRQSRREERQLEHSRSDGAMLDRSSMQPPRSVGSPNRGPARGDRALGISRQVTGFS</sequence>
<dbReference type="Pfam" id="PF13499">
    <property type="entry name" value="EF-hand_7"/>
    <property type="match status" value="1"/>
</dbReference>
<evidence type="ECO:0000256" key="2">
    <source>
        <dbReference type="SAM" id="MobiDB-lite"/>
    </source>
</evidence>
<evidence type="ECO:0000313" key="4">
    <source>
        <dbReference type="EMBL" id="CAK0848465.1"/>
    </source>
</evidence>
<feature type="compositionally biased region" description="Basic and acidic residues" evidence="2">
    <location>
        <begin position="111"/>
        <end position="152"/>
    </location>
</feature>
<dbReference type="CDD" id="cd00051">
    <property type="entry name" value="EFh"/>
    <property type="match status" value="1"/>
</dbReference>
<feature type="region of interest" description="Disordered" evidence="2">
    <location>
        <begin position="111"/>
        <end position="192"/>
    </location>
</feature>